<dbReference type="Pfam" id="PF08281">
    <property type="entry name" value="Sigma70_r4_2"/>
    <property type="match status" value="1"/>
</dbReference>
<reference evidence="8" key="1">
    <citation type="submission" date="2016-10" db="EMBL/GenBank/DDBJ databases">
        <authorList>
            <person name="Varghese N."/>
            <person name="Submissions S."/>
        </authorList>
    </citation>
    <scope>NUCLEOTIDE SEQUENCE [LARGE SCALE GENOMIC DNA]</scope>
    <source>
        <strain evidence="8">DSM 3695</strain>
    </source>
</reference>
<keyword evidence="4" id="KW-0804">Transcription</keyword>
<organism evidence="7 8">
    <name type="scientific">Chitinophaga arvensicola</name>
    <dbReference type="NCBI Taxonomy" id="29529"/>
    <lineage>
        <taxon>Bacteria</taxon>
        <taxon>Pseudomonadati</taxon>
        <taxon>Bacteroidota</taxon>
        <taxon>Chitinophagia</taxon>
        <taxon>Chitinophagales</taxon>
        <taxon>Chitinophagaceae</taxon>
        <taxon>Chitinophaga</taxon>
    </lineage>
</organism>
<dbReference type="InterPro" id="IPR039425">
    <property type="entry name" value="RNA_pol_sigma-70-like"/>
</dbReference>
<sequence>MAAGMAPDAIIIFYLLLQVQRDSAINTIFETHRVATVNNIPLTEEQAYAQQLAAGNEDAFAALYVLYQPELYRFMLTFTSLPPLAEDLVQEIFLKVWEQRTRFAAVDSFRAYLFIMARNHTLTTLKKAFRNETATMAILEGFRESRNPVEEHIQDKEYDRFLQQALSDMPARTREIFYRCRERKESYEEVASALGISRNAVKNHMVRSMKLLGDAVKKEMGISLPLFLLLLSRYK</sequence>
<dbReference type="SUPFAM" id="SSF88946">
    <property type="entry name" value="Sigma2 domain of RNA polymerase sigma factors"/>
    <property type="match status" value="1"/>
</dbReference>
<dbReference type="Proteomes" id="UP000199310">
    <property type="component" value="Unassembled WGS sequence"/>
</dbReference>
<comment type="similarity">
    <text evidence="1">Belongs to the sigma-70 factor family. ECF subfamily.</text>
</comment>
<evidence type="ECO:0000313" key="7">
    <source>
        <dbReference type="EMBL" id="SEW55341.1"/>
    </source>
</evidence>
<dbReference type="Pfam" id="PF04542">
    <property type="entry name" value="Sigma70_r2"/>
    <property type="match status" value="1"/>
</dbReference>
<dbReference type="EMBL" id="FOJG01000002">
    <property type="protein sequence ID" value="SEW55341.1"/>
    <property type="molecule type" value="Genomic_DNA"/>
</dbReference>
<dbReference type="PANTHER" id="PTHR43133:SF46">
    <property type="entry name" value="RNA POLYMERASE SIGMA-70 FACTOR ECF SUBFAMILY"/>
    <property type="match status" value="1"/>
</dbReference>
<evidence type="ECO:0000256" key="1">
    <source>
        <dbReference type="ARBA" id="ARBA00010641"/>
    </source>
</evidence>
<gene>
    <name evidence="7" type="ORF">SAMN04488122_6364</name>
</gene>
<dbReference type="Gene3D" id="1.10.1740.10">
    <property type="match status" value="1"/>
</dbReference>
<dbReference type="AlphaFoldDB" id="A0A1I0SCX8"/>
<keyword evidence="3" id="KW-0731">Sigma factor</keyword>
<feature type="domain" description="RNA polymerase sigma-70 region 2" evidence="5">
    <location>
        <begin position="63"/>
        <end position="128"/>
    </location>
</feature>
<evidence type="ECO:0000256" key="4">
    <source>
        <dbReference type="ARBA" id="ARBA00023163"/>
    </source>
</evidence>
<dbReference type="InterPro" id="IPR013249">
    <property type="entry name" value="RNA_pol_sigma70_r4_t2"/>
</dbReference>
<dbReference type="InterPro" id="IPR013325">
    <property type="entry name" value="RNA_pol_sigma_r2"/>
</dbReference>
<dbReference type="InterPro" id="IPR036388">
    <property type="entry name" value="WH-like_DNA-bd_sf"/>
</dbReference>
<proteinExistence type="inferred from homology"/>
<evidence type="ECO:0000256" key="3">
    <source>
        <dbReference type="ARBA" id="ARBA00023082"/>
    </source>
</evidence>
<dbReference type="InterPro" id="IPR013324">
    <property type="entry name" value="RNA_pol_sigma_r3/r4-like"/>
</dbReference>
<dbReference type="Gene3D" id="1.10.10.10">
    <property type="entry name" value="Winged helix-like DNA-binding domain superfamily/Winged helix DNA-binding domain"/>
    <property type="match status" value="1"/>
</dbReference>
<evidence type="ECO:0000259" key="6">
    <source>
        <dbReference type="Pfam" id="PF08281"/>
    </source>
</evidence>
<accession>A0A1I0SCX8</accession>
<dbReference type="OrthoDB" id="659577at2"/>
<dbReference type="NCBIfam" id="TIGR02937">
    <property type="entry name" value="sigma70-ECF"/>
    <property type="match status" value="1"/>
</dbReference>
<feature type="domain" description="RNA polymerase sigma factor 70 region 4 type 2" evidence="6">
    <location>
        <begin position="162"/>
        <end position="212"/>
    </location>
</feature>
<dbReference type="InterPro" id="IPR014284">
    <property type="entry name" value="RNA_pol_sigma-70_dom"/>
</dbReference>
<protein>
    <submittedName>
        <fullName evidence="7">RNA polymerase sigma-70 factor, ECF subfamily</fullName>
    </submittedName>
</protein>
<keyword evidence="2" id="KW-0805">Transcription regulation</keyword>
<evidence type="ECO:0000256" key="2">
    <source>
        <dbReference type="ARBA" id="ARBA00023015"/>
    </source>
</evidence>
<dbReference type="GO" id="GO:0016987">
    <property type="term" value="F:sigma factor activity"/>
    <property type="evidence" value="ECO:0007669"/>
    <property type="project" value="UniProtKB-KW"/>
</dbReference>
<dbReference type="InterPro" id="IPR007627">
    <property type="entry name" value="RNA_pol_sigma70_r2"/>
</dbReference>
<dbReference type="PANTHER" id="PTHR43133">
    <property type="entry name" value="RNA POLYMERASE ECF-TYPE SIGMA FACTO"/>
    <property type="match status" value="1"/>
</dbReference>
<dbReference type="SUPFAM" id="SSF88659">
    <property type="entry name" value="Sigma3 and sigma4 domains of RNA polymerase sigma factors"/>
    <property type="match status" value="1"/>
</dbReference>
<name>A0A1I0SCX8_9BACT</name>
<evidence type="ECO:0000313" key="8">
    <source>
        <dbReference type="Proteomes" id="UP000199310"/>
    </source>
</evidence>
<dbReference type="GO" id="GO:0006352">
    <property type="term" value="P:DNA-templated transcription initiation"/>
    <property type="evidence" value="ECO:0007669"/>
    <property type="project" value="InterPro"/>
</dbReference>
<dbReference type="GO" id="GO:0003677">
    <property type="term" value="F:DNA binding"/>
    <property type="evidence" value="ECO:0007669"/>
    <property type="project" value="InterPro"/>
</dbReference>
<dbReference type="STRING" id="29529.SAMN04488122_6364"/>
<keyword evidence="8" id="KW-1185">Reference proteome</keyword>
<evidence type="ECO:0000259" key="5">
    <source>
        <dbReference type="Pfam" id="PF04542"/>
    </source>
</evidence>